<dbReference type="Gene3D" id="2.60.120.620">
    <property type="entry name" value="q2cbj1_9rhob like domain"/>
    <property type="match status" value="1"/>
</dbReference>
<evidence type="ECO:0000256" key="2">
    <source>
        <dbReference type="ARBA" id="ARBA00005830"/>
    </source>
</evidence>
<dbReference type="InterPro" id="IPR008775">
    <property type="entry name" value="Phytyl_CoA_dOase-like"/>
</dbReference>
<comment type="cofactor">
    <cofactor evidence="1">
        <name>Fe cation</name>
        <dbReference type="ChEBI" id="CHEBI:24875"/>
    </cofactor>
</comment>
<dbReference type="Proteomes" id="UP001437256">
    <property type="component" value="Unassembled WGS sequence"/>
</dbReference>
<gene>
    <name evidence="3" type="ORF">AAF712_009558</name>
</gene>
<protein>
    <recommendedName>
        <fullName evidence="5">PhyH-domain-containing protein</fullName>
    </recommendedName>
</protein>
<evidence type="ECO:0000256" key="1">
    <source>
        <dbReference type="ARBA" id="ARBA00001962"/>
    </source>
</evidence>
<organism evidence="3 4">
    <name type="scientific">Marasmius tenuissimus</name>
    <dbReference type="NCBI Taxonomy" id="585030"/>
    <lineage>
        <taxon>Eukaryota</taxon>
        <taxon>Fungi</taxon>
        <taxon>Dikarya</taxon>
        <taxon>Basidiomycota</taxon>
        <taxon>Agaricomycotina</taxon>
        <taxon>Agaricomycetes</taxon>
        <taxon>Agaricomycetidae</taxon>
        <taxon>Agaricales</taxon>
        <taxon>Marasmiineae</taxon>
        <taxon>Marasmiaceae</taxon>
        <taxon>Marasmius</taxon>
    </lineage>
</organism>
<name>A0ABR2ZRR0_9AGAR</name>
<dbReference type="PANTHER" id="PTHR20883:SF48">
    <property type="entry name" value="ECTOINE DIOXYGENASE"/>
    <property type="match status" value="1"/>
</dbReference>
<evidence type="ECO:0000313" key="3">
    <source>
        <dbReference type="EMBL" id="KAL0063549.1"/>
    </source>
</evidence>
<comment type="caution">
    <text evidence="3">The sequence shown here is derived from an EMBL/GenBank/DDBJ whole genome shotgun (WGS) entry which is preliminary data.</text>
</comment>
<dbReference type="EMBL" id="JBBXMP010000079">
    <property type="protein sequence ID" value="KAL0063549.1"/>
    <property type="molecule type" value="Genomic_DNA"/>
</dbReference>
<comment type="similarity">
    <text evidence="2">Belongs to the PhyH family.</text>
</comment>
<reference evidence="3 4" key="1">
    <citation type="submission" date="2024-05" db="EMBL/GenBank/DDBJ databases">
        <title>A draft genome resource for the thread blight pathogen Marasmius tenuissimus strain MS-2.</title>
        <authorList>
            <person name="Yulfo-Soto G.E."/>
            <person name="Baruah I.K."/>
            <person name="Amoako-Attah I."/>
            <person name="Bukari Y."/>
            <person name="Meinhardt L.W."/>
            <person name="Bailey B.A."/>
            <person name="Cohen S.P."/>
        </authorList>
    </citation>
    <scope>NUCLEOTIDE SEQUENCE [LARGE SCALE GENOMIC DNA]</scope>
    <source>
        <strain evidence="3 4">MS-2</strain>
    </source>
</reference>
<evidence type="ECO:0008006" key="5">
    <source>
        <dbReference type="Google" id="ProtNLM"/>
    </source>
</evidence>
<dbReference type="PANTHER" id="PTHR20883">
    <property type="entry name" value="PHYTANOYL-COA DIOXYGENASE DOMAIN CONTAINING 1"/>
    <property type="match status" value="1"/>
</dbReference>
<accession>A0ABR2ZRR0</accession>
<keyword evidence="4" id="KW-1185">Reference proteome</keyword>
<evidence type="ECO:0000313" key="4">
    <source>
        <dbReference type="Proteomes" id="UP001437256"/>
    </source>
</evidence>
<dbReference type="SUPFAM" id="SSF51197">
    <property type="entry name" value="Clavaminate synthase-like"/>
    <property type="match status" value="1"/>
</dbReference>
<sequence>MDEQGSSLYTVSPEQKAFFEENGYLVLPALSDDISKNIVKWTYEVKSLPHRSNAWMHYDEIISEANGKEERALSRTENFVNYHQGFNDLFRGKLVQGVLKQLSGEEMVLFKEKINYKAPWAGGYRAHLDATSYTYVAKVKHLSLLMAVEPATLENGCLEVVAGSHNPSEPIPVGEDQCITEGWCAKQTWTPVPLETGQILIFGSYLAHRSADNKSPNGRAAIYVTYNALSEGGDKHDEYYESRRKHWPPTADRIPGEKYETGAKMYGFGGPMLTVDPQTYKEMGLY</sequence>
<proteinExistence type="inferred from homology"/>
<dbReference type="Pfam" id="PF05721">
    <property type="entry name" value="PhyH"/>
    <property type="match status" value="1"/>
</dbReference>